<comment type="caution">
    <text evidence="2">The sequence shown here is derived from an EMBL/GenBank/DDBJ whole genome shotgun (WGS) entry which is preliminary data.</text>
</comment>
<organism evidence="2 3">
    <name type="scientific">Agromyces agglutinans</name>
    <dbReference type="NCBI Taxonomy" id="2662258"/>
    <lineage>
        <taxon>Bacteria</taxon>
        <taxon>Bacillati</taxon>
        <taxon>Actinomycetota</taxon>
        <taxon>Actinomycetes</taxon>
        <taxon>Micrococcales</taxon>
        <taxon>Microbacteriaceae</taxon>
        <taxon>Agromyces</taxon>
    </lineage>
</organism>
<evidence type="ECO:0000256" key="1">
    <source>
        <dbReference type="SAM" id="SignalP"/>
    </source>
</evidence>
<dbReference type="Proteomes" id="UP000431080">
    <property type="component" value="Unassembled WGS sequence"/>
</dbReference>
<feature type="signal peptide" evidence="1">
    <location>
        <begin position="1"/>
        <end position="27"/>
    </location>
</feature>
<accession>A0A6I2F2T4</accession>
<keyword evidence="1" id="KW-0732">Signal</keyword>
<protein>
    <recommendedName>
        <fullName evidence="4">DUF4430 domain-containing protein</fullName>
    </recommendedName>
</protein>
<keyword evidence="3" id="KW-1185">Reference proteome</keyword>
<evidence type="ECO:0000313" key="3">
    <source>
        <dbReference type="Proteomes" id="UP000431080"/>
    </source>
</evidence>
<evidence type="ECO:0000313" key="2">
    <source>
        <dbReference type="EMBL" id="MRG59835.1"/>
    </source>
</evidence>
<proteinExistence type="predicted"/>
<dbReference type="AlphaFoldDB" id="A0A6I2F2T4"/>
<reference evidence="2 3" key="1">
    <citation type="submission" date="2019-10" db="EMBL/GenBank/DDBJ databases">
        <authorList>
            <person name="Nie G."/>
            <person name="Ming H."/>
            <person name="Yi B."/>
        </authorList>
    </citation>
    <scope>NUCLEOTIDE SEQUENCE [LARGE SCALE GENOMIC DNA]</scope>
    <source>
        <strain evidence="2 3">CFH 90414</strain>
    </source>
</reference>
<gene>
    <name evidence="2" type="ORF">GE115_08135</name>
</gene>
<evidence type="ECO:0008006" key="4">
    <source>
        <dbReference type="Google" id="ProtNLM"/>
    </source>
</evidence>
<dbReference type="PROSITE" id="PS51257">
    <property type="entry name" value="PROKAR_LIPOPROTEIN"/>
    <property type="match status" value="1"/>
</dbReference>
<sequence length="188" mass="18805">MTALRPAALLALPLLVLALAACSPGEASGSPDATPLATTAAPDDAAAGAGAADDCAGVAVIVDTGDLDAASAAEVEACIEADGPVIAADVLAEAGVETEGTVEWGDQVVCRVNGEPAESTTIVAADGTEYHETCESMPAAFAYWALWHRPVGGEWGYAQEGLATLELQPGDAIELLFTLNDAPASPDA</sequence>
<feature type="chain" id="PRO_5039598550" description="DUF4430 domain-containing protein" evidence="1">
    <location>
        <begin position="28"/>
        <end position="188"/>
    </location>
</feature>
<dbReference type="RefSeq" id="WP_153684252.1">
    <property type="nucleotide sequence ID" value="NZ_WJIF01000003.1"/>
</dbReference>
<name>A0A6I2F2T4_9MICO</name>
<dbReference type="EMBL" id="WJIF01000003">
    <property type="protein sequence ID" value="MRG59835.1"/>
    <property type="molecule type" value="Genomic_DNA"/>
</dbReference>